<evidence type="ECO:0000313" key="2">
    <source>
        <dbReference type="Proteomes" id="UP001212741"/>
    </source>
</evidence>
<protein>
    <submittedName>
        <fullName evidence="1">Uncharacterized protein</fullName>
    </submittedName>
</protein>
<name>A0AAW6AMA1_9ACTN</name>
<organism evidence="1 2">
    <name type="scientific">Collinsella aerofaciens</name>
    <dbReference type="NCBI Taxonomy" id="74426"/>
    <lineage>
        <taxon>Bacteria</taxon>
        <taxon>Bacillati</taxon>
        <taxon>Actinomycetota</taxon>
        <taxon>Coriobacteriia</taxon>
        <taxon>Coriobacteriales</taxon>
        <taxon>Coriobacteriaceae</taxon>
        <taxon>Collinsella</taxon>
    </lineage>
</organism>
<reference evidence="1" key="1">
    <citation type="submission" date="2023-01" db="EMBL/GenBank/DDBJ databases">
        <title>Human gut microbiome strain richness.</title>
        <authorList>
            <person name="Chen-Liaw A."/>
        </authorList>
    </citation>
    <scope>NUCLEOTIDE SEQUENCE</scope>
    <source>
        <strain evidence="1">D54st1_D6_D54t1_190329</strain>
    </source>
</reference>
<dbReference type="Proteomes" id="UP001212741">
    <property type="component" value="Unassembled WGS sequence"/>
</dbReference>
<proteinExistence type="predicted"/>
<sequence>MKIASGRANVYGCNVTLDVSYIPAIHSLVFETKGSGYMTTGTQTGYSAKALTLPSNYRPANDRCVCICADMQLKFGISLRVQANGDVMLGVTSSEPMRGFGWPSAMGFIPL</sequence>
<gene>
    <name evidence="1" type="ORF">PMW86_01270</name>
</gene>
<comment type="caution">
    <text evidence="1">The sequence shown here is derived from an EMBL/GenBank/DDBJ whole genome shotgun (WGS) entry which is preliminary data.</text>
</comment>
<accession>A0AAW6AMA1</accession>
<evidence type="ECO:0000313" key="1">
    <source>
        <dbReference type="EMBL" id="MDB1838229.1"/>
    </source>
</evidence>
<dbReference type="AlphaFoldDB" id="A0AAW6AMA1"/>
<dbReference type="RefSeq" id="WP_195520586.1">
    <property type="nucleotide sequence ID" value="NZ_JADNPG010000003.1"/>
</dbReference>
<dbReference type="EMBL" id="JAQLEC010000002">
    <property type="protein sequence ID" value="MDB1838229.1"/>
    <property type="molecule type" value="Genomic_DNA"/>
</dbReference>